<protein>
    <submittedName>
        <fullName evidence="3">Uncharacterized protein</fullName>
    </submittedName>
</protein>
<keyword evidence="1" id="KW-0175">Coiled coil</keyword>
<evidence type="ECO:0000256" key="1">
    <source>
        <dbReference type="SAM" id="Coils"/>
    </source>
</evidence>
<organism evidence="3 4">
    <name type="scientific">Coptis chinensis</name>
    <dbReference type="NCBI Taxonomy" id="261450"/>
    <lineage>
        <taxon>Eukaryota</taxon>
        <taxon>Viridiplantae</taxon>
        <taxon>Streptophyta</taxon>
        <taxon>Embryophyta</taxon>
        <taxon>Tracheophyta</taxon>
        <taxon>Spermatophyta</taxon>
        <taxon>Magnoliopsida</taxon>
        <taxon>Ranunculales</taxon>
        <taxon>Ranunculaceae</taxon>
        <taxon>Coptidoideae</taxon>
        <taxon>Coptis</taxon>
    </lineage>
</organism>
<dbReference type="Pfam" id="PF10198">
    <property type="entry name" value="Ada3"/>
    <property type="match status" value="1"/>
</dbReference>
<dbReference type="PANTHER" id="PTHR31115:SF3">
    <property type="entry name" value="EXPRESSED PROTEIN"/>
    <property type="match status" value="1"/>
</dbReference>
<evidence type="ECO:0000256" key="2">
    <source>
        <dbReference type="SAM" id="MobiDB-lite"/>
    </source>
</evidence>
<keyword evidence="4" id="KW-1185">Reference proteome</keyword>
<feature type="compositionally biased region" description="Low complexity" evidence="2">
    <location>
        <begin position="385"/>
        <end position="395"/>
    </location>
</feature>
<feature type="compositionally biased region" description="Basic and acidic residues" evidence="2">
    <location>
        <begin position="349"/>
        <end position="375"/>
    </location>
</feature>
<dbReference type="InterPro" id="IPR019340">
    <property type="entry name" value="Histone_AcTrfase_su3"/>
</dbReference>
<feature type="region of interest" description="Disordered" evidence="2">
    <location>
        <begin position="1089"/>
        <end position="1160"/>
    </location>
</feature>
<reference evidence="3 4" key="1">
    <citation type="submission" date="2020-10" db="EMBL/GenBank/DDBJ databases">
        <title>The Coptis chinensis genome and diversification of protoberbering-type alkaloids.</title>
        <authorList>
            <person name="Wang B."/>
            <person name="Shu S."/>
            <person name="Song C."/>
            <person name="Liu Y."/>
        </authorList>
    </citation>
    <scope>NUCLEOTIDE SEQUENCE [LARGE SCALE GENOMIC DNA]</scope>
    <source>
        <strain evidence="3">HL-2020</strain>
        <tissue evidence="3">Leaf</tissue>
    </source>
</reference>
<feature type="region of interest" description="Disordered" evidence="2">
    <location>
        <begin position="442"/>
        <end position="473"/>
    </location>
</feature>
<evidence type="ECO:0000313" key="4">
    <source>
        <dbReference type="Proteomes" id="UP000631114"/>
    </source>
</evidence>
<proteinExistence type="predicted"/>
<dbReference type="OrthoDB" id="1915143at2759"/>
<dbReference type="PANTHER" id="PTHR31115">
    <property type="entry name" value="OS05G0107300 PROTEIN"/>
    <property type="match status" value="1"/>
</dbReference>
<feature type="compositionally biased region" description="Basic and acidic residues" evidence="2">
    <location>
        <begin position="202"/>
        <end position="211"/>
    </location>
</feature>
<feature type="compositionally biased region" description="Basic and acidic residues" evidence="2">
    <location>
        <begin position="576"/>
        <end position="589"/>
    </location>
</feature>
<evidence type="ECO:0000313" key="3">
    <source>
        <dbReference type="EMBL" id="KAF9612584.1"/>
    </source>
</evidence>
<name>A0A835I8L2_9MAGN</name>
<dbReference type="EMBL" id="JADFTS010000003">
    <property type="protein sequence ID" value="KAF9612584.1"/>
    <property type="molecule type" value="Genomic_DNA"/>
</dbReference>
<feature type="region of interest" description="Disordered" evidence="2">
    <location>
        <begin position="527"/>
        <end position="662"/>
    </location>
</feature>
<feature type="compositionally biased region" description="Basic and acidic residues" evidence="2">
    <location>
        <begin position="542"/>
        <end position="556"/>
    </location>
</feature>
<gene>
    <name evidence="3" type="ORF">IFM89_002180</name>
</gene>
<feature type="coiled-coil region" evidence="1">
    <location>
        <begin position="874"/>
        <end position="901"/>
    </location>
</feature>
<feature type="compositionally biased region" description="Polar residues" evidence="2">
    <location>
        <begin position="453"/>
        <end position="469"/>
    </location>
</feature>
<feature type="region of interest" description="Disordered" evidence="2">
    <location>
        <begin position="159"/>
        <end position="178"/>
    </location>
</feature>
<feature type="region of interest" description="Disordered" evidence="2">
    <location>
        <begin position="194"/>
        <end position="216"/>
    </location>
</feature>
<dbReference type="AlphaFoldDB" id="A0A835I8L2"/>
<sequence length="1269" mass="137921">MATSSKFDLSAGSPDRPNFPGGQRGAYTAASLSGSFREGMDNRILSSHPSMSRSAATSSHGDVSNFFHGLPFDTKLLAAGHKFPRQGDLNRVMTSTLGNSPGDLVSGSLNNKLSVSSLEELKRVKASLHDNSVRARDRVKILNETTSKLDKCFPNFLTRKRSRSDLPPSDRPNSSLLVDRTVNGGGIAKVATQSQTSAFETETPKLEEKTKNVVPSKRTRTSLMDVQMDVRAHARPPGTMERDREILGKAVQSEEKDQKFSNGIDGWEKSRMKKKRSGIKSEFLTCTVLSRPDSDQEAKRDMQQRLATDIRSRSSNAHGFRSGPSNGVLGVGKVDVTSPKTGLGMRSAPKNDQDNGSHLNDRRDHLVGSDKERVNVKAVNRSSIRENSSSSSPSSTTKVNTVTRGPRSGPGAIPKASANVHRSIGVADEGELSQNTNKLHTIAGASNRKRTPSARSSSPPVAQWANQRPQKIPRVARRSNFVSPLLNHDETPSLDITSNVLGNDMGLQRRSIGSALQQVKLKGDQFSPATLSESEESGAAEIKSKDRIKKSNEMGERGGQNVEKVATQALPSRKNKVPDEELGHKDGVRRQGRTLRGFTGTRSGNPTSLEKRGNAGTAKQLRSSRLGLDKIESKTGRPPTKKLSDRKAITRPRHSVNAGAPDFHVSDYSLGELDDGHKELLAAANAAVNSVLTLGHACSSTFWRQMEPIFGFVSAEDIAHLKQQQGDLGFNFLTPSSGPTCGDESSKVPDGFGMIDCNGDGDFTNVTNNGELEHFPEHIVPAKKVCGGISFCERLLSALIVEEGNEGFCDTNVGPTANSGHSLNGFQPDQAPMHSTAYTQSQYNKMSIDERLLLEVQSIGIFPEPVPDLTQSEDAEINEDISRLEEKLREQALKKKQLLCNLEMSVAEARETQERDIERRAFDKLVGMAYEKYMTCWGPNASCGKGMSGKIAKQAALAFVKRTMERCRKFEKTNESCFNDAIFMEVFRSVSSLIKNADSVISNKEGESSKLFGDTPIRLSEVAVSAPLESHPIPSLLSQSEQNMDSHSPDDILSINPLSEQATRKEDTASNKGKKRELLLDDVVGGIVGTSLRAPSGTGTSLSSGAKGKRSERDREGKGHNREMQSRTGTVKIGRPSPGNAKGERKNKAKLKQRTTQLSASVNGLLGKTSEIPKDVSPSVPESHEILASRSSKKNDGFCLDTLPDPEALDLSNLQIPEMDELGVSDDFGDQGQDLASWLNIDDDGMQDHDFMGGLEIPMDDLSELNMMV</sequence>
<accession>A0A835I8L2</accession>
<feature type="region of interest" description="Disordered" evidence="2">
    <location>
        <begin position="1039"/>
        <end position="1074"/>
    </location>
</feature>
<comment type="caution">
    <text evidence="3">The sequence shown here is derived from an EMBL/GenBank/DDBJ whole genome shotgun (WGS) entry which is preliminary data.</text>
</comment>
<feature type="region of interest" description="Disordered" evidence="2">
    <location>
        <begin position="1"/>
        <end position="27"/>
    </location>
</feature>
<feature type="compositionally biased region" description="Basic and acidic residues" evidence="2">
    <location>
        <begin position="1109"/>
        <end position="1125"/>
    </location>
</feature>
<feature type="region of interest" description="Disordered" evidence="2">
    <location>
        <begin position="309"/>
        <end position="419"/>
    </location>
</feature>
<dbReference type="Proteomes" id="UP000631114">
    <property type="component" value="Unassembled WGS sequence"/>
</dbReference>